<dbReference type="EC" id="1.1.1.179" evidence="3"/>
<dbReference type="InterPro" id="IPR000683">
    <property type="entry name" value="Gfo/Idh/MocA-like_OxRdtase_N"/>
</dbReference>
<dbReference type="Gene3D" id="3.30.360.10">
    <property type="entry name" value="Dihydrodipicolinate Reductase, domain 2"/>
    <property type="match status" value="1"/>
</dbReference>
<evidence type="ECO:0000256" key="3">
    <source>
        <dbReference type="ARBA" id="ARBA00038984"/>
    </source>
</evidence>
<dbReference type="SUPFAM" id="SSF51735">
    <property type="entry name" value="NAD(P)-binding Rossmann-fold domains"/>
    <property type="match status" value="1"/>
</dbReference>
<dbReference type="PANTHER" id="PTHR22604">
    <property type="entry name" value="OXIDOREDUCTASES"/>
    <property type="match status" value="1"/>
</dbReference>
<sequence length="391" mass="43091">MTSANEVYTLRWGIVATGNMAKQFVEDLLLDPSTRGVNDIRHVVRAVSSNSGADRAKQFIESVIGGDSTAVAYGSLEELVKDPEVDAVYVSSITSAHYANVKTCLEARKPVLCEKALTINATQTSALISLSKSTSTFLAEALWTRYFPITSHIYTLLHTQRVLGKIHRVSSDLSLDFAVNLPKHGIRDPLVGGGALLAVGVYPLTWVMLALYEGEKERELPEVVAQMVMQEVDEAKGVLEVADEQTNASLLFRKSRATAVVSCSLNMRTPPGRGVLIQGEKASASGQKEYWRIKRCVYQGQLMVLWSPHRPESYTLDIYKTKTSPASTETKEFPIPGKGLFFQADAVAHALREGKTEPNEYKLEDSLALMQVLDEIRKQGGLKYRPEVEAL</sequence>
<dbReference type="Pfam" id="PF01408">
    <property type="entry name" value="GFO_IDH_MocA"/>
    <property type="match status" value="1"/>
</dbReference>
<dbReference type="Proteomes" id="UP000663850">
    <property type="component" value="Unassembled WGS sequence"/>
</dbReference>
<evidence type="ECO:0000259" key="6">
    <source>
        <dbReference type="Pfam" id="PF01408"/>
    </source>
</evidence>
<dbReference type="InterPro" id="IPR050984">
    <property type="entry name" value="Gfo/Idh/MocA_domain"/>
</dbReference>
<comment type="catalytic activity">
    <reaction evidence="5">
        <text>D-xylose + NADP(+) = D-xylono-1,5-lactone + NADPH + H(+)</text>
        <dbReference type="Rhea" id="RHEA:22000"/>
        <dbReference type="ChEBI" id="CHEBI:15378"/>
        <dbReference type="ChEBI" id="CHEBI:15867"/>
        <dbReference type="ChEBI" id="CHEBI:53455"/>
        <dbReference type="ChEBI" id="CHEBI:57783"/>
        <dbReference type="ChEBI" id="CHEBI:58349"/>
        <dbReference type="EC" id="1.1.1.179"/>
    </reaction>
</comment>
<dbReference type="SUPFAM" id="SSF55347">
    <property type="entry name" value="Glyceraldehyde-3-phosphate dehydrogenase-like, C-terminal domain"/>
    <property type="match status" value="1"/>
</dbReference>
<dbReference type="GO" id="GO:0047837">
    <property type="term" value="F:D-xylose 1-dehydrogenase (NADP+) activity"/>
    <property type="evidence" value="ECO:0007669"/>
    <property type="project" value="UniProtKB-EC"/>
</dbReference>
<dbReference type="EMBL" id="CAJMWZ010002799">
    <property type="protein sequence ID" value="CAE6462724.1"/>
    <property type="molecule type" value="Genomic_DNA"/>
</dbReference>
<keyword evidence="2" id="KW-0560">Oxidoreductase</keyword>
<comment type="caution">
    <text evidence="7">The sequence shown here is derived from an EMBL/GenBank/DDBJ whole genome shotgun (WGS) entry which is preliminary data.</text>
</comment>
<protein>
    <recommendedName>
        <fullName evidence="3">D-xylose 1-dehydrogenase (NADP(+), D-xylono-1,5-lactone-forming)</fullName>
        <ecNumber evidence="3">1.1.1.179</ecNumber>
    </recommendedName>
    <alternativeName>
        <fullName evidence="4">D-xylose-NADP dehydrogenase</fullName>
    </alternativeName>
</protein>
<evidence type="ECO:0000256" key="1">
    <source>
        <dbReference type="ARBA" id="ARBA00010928"/>
    </source>
</evidence>
<comment type="similarity">
    <text evidence="1">Belongs to the Gfo/Idh/MocA family.</text>
</comment>
<dbReference type="GO" id="GO:0000166">
    <property type="term" value="F:nucleotide binding"/>
    <property type="evidence" value="ECO:0007669"/>
    <property type="project" value="InterPro"/>
</dbReference>
<reference evidence="7" key="1">
    <citation type="submission" date="2021-01" db="EMBL/GenBank/DDBJ databases">
        <authorList>
            <person name="Kaushik A."/>
        </authorList>
    </citation>
    <scope>NUCLEOTIDE SEQUENCE</scope>
    <source>
        <strain evidence="7">Type strain: AG8-Rh-89/</strain>
    </source>
</reference>
<feature type="domain" description="Gfo/Idh/MocA-like oxidoreductase N-terminal" evidence="6">
    <location>
        <begin position="10"/>
        <end position="136"/>
    </location>
</feature>
<gene>
    <name evidence="7" type="ORF">RDB_LOCUS53153</name>
</gene>
<evidence type="ECO:0000313" key="7">
    <source>
        <dbReference type="EMBL" id="CAE6462724.1"/>
    </source>
</evidence>
<evidence type="ECO:0000256" key="5">
    <source>
        <dbReference type="ARBA" id="ARBA00049233"/>
    </source>
</evidence>
<dbReference type="AlphaFoldDB" id="A0A8H3GRP7"/>
<dbReference type="PANTHER" id="PTHR22604:SF105">
    <property type="entry name" value="TRANS-1,2-DIHYDROBENZENE-1,2-DIOL DEHYDROGENASE"/>
    <property type="match status" value="1"/>
</dbReference>
<evidence type="ECO:0000256" key="2">
    <source>
        <dbReference type="ARBA" id="ARBA00023002"/>
    </source>
</evidence>
<proteinExistence type="inferred from homology"/>
<evidence type="ECO:0000256" key="4">
    <source>
        <dbReference type="ARBA" id="ARBA00042988"/>
    </source>
</evidence>
<name>A0A8H3GRP7_9AGAM</name>
<dbReference type="InterPro" id="IPR036291">
    <property type="entry name" value="NAD(P)-bd_dom_sf"/>
</dbReference>
<evidence type="ECO:0000313" key="8">
    <source>
        <dbReference type="Proteomes" id="UP000663850"/>
    </source>
</evidence>
<organism evidence="7 8">
    <name type="scientific">Rhizoctonia solani</name>
    <dbReference type="NCBI Taxonomy" id="456999"/>
    <lineage>
        <taxon>Eukaryota</taxon>
        <taxon>Fungi</taxon>
        <taxon>Dikarya</taxon>
        <taxon>Basidiomycota</taxon>
        <taxon>Agaricomycotina</taxon>
        <taxon>Agaricomycetes</taxon>
        <taxon>Cantharellales</taxon>
        <taxon>Ceratobasidiaceae</taxon>
        <taxon>Rhizoctonia</taxon>
    </lineage>
</organism>
<accession>A0A8H3GRP7</accession>
<dbReference type="Gene3D" id="3.40.50.720">
    <property type="entry name" value="NAD(P)-binding Rossmann-like Domain"/>
    <property type="match status" value="1"/>
</dbReference>